<dbReference type="GO" id="GO:0016020">
    <property type="term" value="C:membrane"/>
    <property type="evidence" value="ECO:0007669"/>
    <property type="project" value="UniProtKB-SubCell"/>
</dbReference>
<dbReference type="Pfam" id="PF02518">
    <property type="entry name" value="HATPase_c"/>
    <property type="match status" value="1"/>
</dbReference>
<dbReference type="InterPro" id="IPR003660">
    <property type="entry name" value="HAMP_dom"/>
</dbReference>
<protein>
    <recommendedName>
        <fullName evidence="6">HAMP domain-containing protein</fullName>
    </recommendedName>
</protein>
<dbReference type="PANTHER" id="PTHR34220:SF7">
    <property type="entry name" value="SENSOR HISTIDINE KINASE YPDA"/>
    <property type="match status" value="1"/>
</dbReference>
<dbReference type="Gene3D" id="3.30.565.10">
    <property type="entry name" value="Histidine kinase-like ATPase, C-terminal domain"/>
    <property type="match status" value="1"/>
</dbReference>
<keyword evidence="8" id="KW-1185">Reference proteome</keyword>
<keyword evidence="5" id="KW-0472">Membrane</keyword>
<keyword evidence="5" id="KW-1133">Transmembrane helix</keyword>
<dbReference type="InterPro" id="IPR036890">
    <property type="entry name" value="HATPase_C_sf"/>
</dbReference>
<keyword evidence="4" id="KW-0418">Kinase</keyword>
<dbReference type="OrthoDB" id="759642at2"/>
<dbReference type="EMBL" id="ADLN01000120">
    <property type="protein sequence ID" value="EHI57267.1"/>
    <property type="molecule type" value="Genomic_DNA"/>
</dbReference>
<gene>
    <name evidence="7" type="ORF">HMPREF9473_04376</name>
</gene>
<dbReference type="Pfam" id="PF06580">
    <property type="entry name" value="His_kinase"/>
    <property type="match status" value="1"/>
</dbReference>
<reference evidence="7 8" key="1">
    <citation type="submission" date="2011-08" db="EMBL/GenBank/DDBJ databases">
        <title>The Genome Sequence of Clostridium hathewayi WAL-18680.</title>
        <authorList>
            <consortium name="The Broad Institute Genome Sequencing Platform"/>
            <person name="Earl A."/>
            <person name="Ward D."/>
            <person name="Feldgarden M."/>
            <person name="Gevers D."/>
            <person name="Finegold S.M."/>
            <person name="Summanen P.H."/>
            <person name="Molitoris D.R."/>
            <person name="Song M."/>
            <person name="Daigneault M."/>
            <person name="Allen-Vercoe E."/>
            <person name="Young S.K."/>
            <person name="Zeng Q."/>
            <person name="Gargeya S."/>
            <person name="Fitzgerald M."/>
            <person name="Haas B."/>
            <person name="Abouelleil A."/>
            <person name="Alvarado L."/>
            <person name="Arachchi H.M."/>
            <person name="Berlin A."/>
            <person name="Brown A."/>
            <person name="Chapman S.B."/>
            <person name="Chen Z."/>
            <person name="Dunbar C."/>
            <person name="Freedman E."/>
            <person name="Gearin G."/>
            <person name="Gellesch M."/>
            <person name="Goldberg J."/>
            <person name="Griggs A."/>
            <person name="Gujja S."/>
            <person name="Heiman D."/>
            <person name="Howarth C."/>
            <person name="Larson L."/>
            <person name="Lui A."/>
            <person name="MacDonald P.J.P."/>
            <person name="Montmayeur A."/>
            <person name="Murphy C."/>
            <person name="Neiman D."/>
            <person name="Pearson M."/>
            <person name="Priest M."/>
            <person name="Roberts A."/>
            <person name="Saif S."/>
            <person name="Shea T."/>
            <person name="Shenoy N."/>
            <person name="Sisk P."/>
            <person name="Stolte C."/>
            <person name="Sykes S."/>
            <person name="Wortman J."/>
            <person name="Nusbaum C."/>
            <person name="Birren B."/>
        </authorList>
    </citation>
    <scope>NUCLEOTIDE SEQUENCE [LARGE SCALE GENOMIC DNA]</scope>
    <source>
        <strain evidence="7 8">WAL-18680</strain>
    </source>
</reference>
<keyword evidence="2" id="KW-0597">Phosphoprotein</keyword>
<feature type="transmembrane region" description="Helical" evidence="5">
    <location>
        <begin position="264"/>
        <end position="286"/>
    </location>
</feature>
<evidence type="ECO:0000259" key="6">
    <source>
        <dbReference type="PROSITE" id="PS50885"/>
    </source>
</evidence>
<sequence length="575" mass="65959">MKRPIILRLKQLQETSGSEKIIAIFVLAFILPLIILLIITSAFAMDSYQQQAMQTMERMASYFLAETDDSLHNIEKYLVKNASENYDFGRIAYDQPQSQSDSEYQLYKTRFYQSLRQNIDLYPGAQYFFLYQQDWADLLLVPCSDFSTQSSVSYSDMTDYLSGYLAESPVEEGQWTLLEVNGEKQLFRTFRFGNTYLGANVPVNLLLGKLEKYNLNNCVFQISDSYMESNGLKSRRLPFTDAVIHLNSSQGDYSISLIINHRSFFTPAMIVYCAILLLSLLLLGLVPISRRLLEKQFYVPLKILVHHMKKIEDGQTDERLPARLGGPEMTQVAGTFNQMMEQIQLLKIQVYEEKLAQSRLELQCLHLQLNPHFFLNTLNTAYLLVKAGELDNLQSLLKSLTGYFRSVFQSSSDSTQLSMELEQCKNYICAYQIRCFKSIQVVYNIDESLLDCYVPPMCILTFLENSIKYAMENLDALCITTTVRRLFSDEQDILEITVQDNGTGYSADILDSLNQEFAAQPLTGSHIGIRNLQHRLYYYYRGTASISFSNAKEGGARTVIRLPFDSTQVIRRDLP</sequence>
<dbReference type="SUPFAM" id="SSF158472">
    <property type="entry name" value="HAMP domain-like"/>
    <property type="match status" value="1"/>
</dbReference>
<keyword evidence="3" id="KW-0808">Transferase</keyword>
<evidence type="ECO:0000256" key="5">
    <source>
        <dbReference type="SAM" id="Phobius"/>
    </source>
</evidence>
<dbReference type="GO" id="GO:0000155">
    <property type="term" value="F:phosphorelay sensor kinase activity"/>
    <property type="evidence" value="ECO:0007669"/>
    <property type="project" value="InterPro"/>
</dbReference>
<dbReference type="SUPFAM" id="SSF55874">
    <property type="entry name" value="ATPase domain of HSP90 chaperone/DNA topoisomerase II/histidine kinase"/>
    <property type="match status" value="1"/>
</dbReference>
<evidence type="ECO:0000256" key="4">
    <source>
        <dbReference type="ARBA" id="ARBA00022777"/>
    </source>
</evidence>
<dbReference type="RefSeq" id="WP_006782364.1">
    <property type="nucleotide sequence ID" value="NZ_CP040506.1"/>
</dbReference>
<organism evidence="7 8">
    <name type="scientific">Hungatella hathewayi WAL-18680</name>
    <dbReference type="NCBI Taxonomy" id="742737"/>
    <lineage>
        <taxon>Bacteria</taxon>
        <taxon>Bacillati</taxon>
        <taxon>Bacillota</taxon>
        <taxon>Clostridia</taxon>
        <taxon>Lachnospirales</taxon>
        <taxon>Lachnospiraceae</taxon>
        <taxon>Hungatella</taxon>
    </lineage>
</organism>
<accession>G5ILJ8</accession>
<dbReference type="CDD" id="cd06225">
    <property type="entry name" value="HAMP"/>
    <property type="match status" value="1"/>
</dbReference>
<dbReference type="Pfam" id="PF00672">
    <property type="entry name" value="HAMP"/>
    <property type="match status" value="1"/>
</dbReference>
<evidence type="ECO:0000256" key="2">
    <source>
        <dbReference type="ARBA" id="ARBA00022553"/>
    </source>
</evidence>
<comment type="caution">
    <text evidence="7">The sequence shown here is derived from an EMBL/GenBank/DDBJ whole genome shotgun (WGS) entry which is preliminary data.</text>
</comment>
<comment type="subcellular location">
    <subcellularLocation>
        <location evidence="1">Membrane</location>
    </subcellularLocation>
</comment>
<dbReference type="HOGENOM" id="CLU_020473_4_1_9"/>
<dbReference type="InterPro" id="IPR010559">
    <property type="entry name" value="Sig_transdc_His_kin_internal"/>
</dbReference>
<evidence type="ECO:0000313" key="8">
    <source>
        <dbReference type="Proteomes" id="UP000005384"/>
    </source>
</evidence>
<dbReference type="Gene3D" id="6.10.340.10">
    <property type="match status" value="1"/>
</dbReference>
<name>G5ILJ8_9FIRM</name>
<keyword evidence="5" id="KW-0812">Transmembrane</keyword>
<dbReference type="PATRIC" id="fig|742737.3.peg.4360"/>
<evidence type="ECO:0000256" key="1">
    <source>
        <dbReference type="ARBA" id="ARBA00004370"/>
    </source>
</evidence>
<proteinExistence type="predicted"/>
<dbReference type="InterPro" id="IPR003594">
    <property type="entry name" value="HATPase_dom"/>
</dbReference>
<dbReference type="PANTHER" id="PTHR34220">
    <property type="entry name" value="SENSOR HISTIDINE KINASE YPDA"/>
    <property type="match status" value="1"/>
</dbReference>
<dbReference type="AlphaFoldDB" id="G5ILJ8"/>
<evidence type="ECO:0000313" key="7">
    <source>
        <dbReference type="EMBL" id="EHI57267.1"/>
    </source>
</evidence>
<feature type="transmembrane region" description="Helical" evidence="5">
    <location>
        <begin position="21"/>
        <end position="45"/>
    </location>
</feature>
<dbReference type="InterPro" id="IPR050640">
    <property type="entry name" value="Bact_2-comp_sensor_kinase"/>
</dbReference>
<evidence type="ECO:0000256" key="3">
    <source>
        <dbReference type="ARBA" id="ARBA00022679"/>
    </source>
</evidence>
<dbReference type="Proteomes" id="UP000005384">
    <property type="component" value="Unassembled WGS sequence"/>
</dbReference>
<feature type="domain" description="HAMP" evidence="6">
    <location>
        <begin position="300"/>
        <end position="348"/>
    </location>
</feature>
<dbReference type="SMART" id="SM00304">
    <property type="entry name" value="HAMP"/>
    <property type="match status" value="1"/>
</dbReference>
<dbReference type="PROSITE" id="PS50885">
    <property type="entry name" value="HAMP"/>
    <property type="match status" value="1"/>
</dbReference>